<reference evidence="1" key="1">
    <citation type="submission" date="2021-01" db="EMBL/GenBank/DDBJ databases">
        <authorList>
            <consortium name="Genoscope - CEA"/>
            <person name="William W."/>
        </authorList>
    </citation>
    <scope>NUCLEOTIDE SEQUENCE</scope>
</reference>
<dbReference type="OrthoDB" id="299651at2759"/>
<evidence type="ECO:0000313" key="1">
    <source>
        <dbReference type="EMBL" id="CAD8202374.1"/>
    </source>
</evidence>
<dbReference type="Proteomes" id="UP000683925">
    <property type="component" value="Unassembled WGS sequence"/>
</dbReference>
<name>A0A8S1XPG7_PAROT</name>
<dbReference type="OMA" id="NTFNCEC"/>
<accession>A0A8S1XPG7</accession>
<dbReference type="AlphaFoldDB" id="A0A8S1XPG7"/>
<gene>
    <name evidence="1" type="ORF">POCTA_138.1.T1270044</name>
</gene>
<proteinExistence type="predicted"/>
<protein>
    <submittedName>
        <fullName evidence="1">Uncharacterized protein</fullName>
    </submittedName>
</protein>
<comment type="caution">
    <text evidence="1">The sequence shown here is derived from an EMBL/GenBank/DDBJ whole genome shotgun (WGS) entry which is preliminary data.</text>
</comment>
<keyword evidence="2" id="KW-1185">Reference proteome</keyword>
<evidence type="ECO:0000313" key="2">
    <source>
        <dbReference type="Proteomes" id="UP000683925"/>
    </source>
</evidence>
<sequence>MSDQINVAIIRLNQERKLLKERQNTINSESSQNYRTGYQKQRLSTLEPPKLFMQVIQVPQMKTQRPIKIKTKLKVNANFRRRSMSQKTEKNGNPMVGVVRKFDLSFLNYDPLPIVYYNQGKMLKQKRQGSNIIRV</sequence>
<dbReference type="EMBL" id="CAJJDP010000127">
    <property type="protein sequence ID" value="CAD8202374.1"/>
    <property type="molecule type" value="Genomic_DNA"/>
</dbReference>
<organism evidence="1 2">
    <name type="scientific">Paramecium octaurelia</name>
    <dbReference type="NCBI Taxonomy" id="43137"/>
    <lineage>
        <taxon>Eukaryota</taxon>
        <taxon>Sar</taxon>
        <taxon>Alveolata</taxon>
        <taxon>Ciliophora</taxon>
        <taxon>Intramacronucleata</taxon>
        <taxon>Oligohymenophorea</taxon>
        <taxon>Peniculida</taxon>
        <taxon>Parameciidae</taxon>
        <taxon>Paramecium</taxon>
    </lineage>
</organism>